<comment type="caution">
    <text evidence="3">The sequence shown here is derived from an EMBL/GenBank/DDBJ whole genome shotgun (WGS) entry which is preliminary data.</text>
</comment>
<accession>A0A934RFQ4</accession>
<feature type="transmembrane region" description="Helical" evidence="2">
    <location>
        <begin position="254"/>
        <end position="273"/>
    </location>
</feature>
<feature type="compositionally biased region" description="Low complexity" evidence="1">
    <location>
        <begin position="325"/>
        <end position="346"/>
    </location>
</feature>
<feature type="region of interest" description="Disordered" evidence="1">
    <location>
        <begin position="316"/>
        <end position="375"/>
    </location>
</feature>
<feature type="transmembrane region" description="Helical" evidence="2">
    <location>
        <begin position="194"/>
        <end position="217"/>
    </location>
</feature>
<dbReference type="Proteomes" id="UP000658278">
    <property type="component" value="Unassembled WGS sequence"/>
</dbReference>
<name>A0A934RFQ4_9BACT</name>
<feature type="transmembrane region" description="Helical" evidence="2">
    <location>
        <begin position="223"/>
        <end position="242"/>
    </location>
</feature>
<feature type="transmembrane region" description="Helical" evidence="2">
    <location>
        <begin position="159"/>
        <end position="182"/>
    </location>
</feature>
<feature type="transmembrane region" description="Helical" evidence="2">
    <location>
        <begin position="129"/>
        <end position="147"/>
    </location>
</feature>
<keyword evidence="4" id="KW-1185">Reference proteome</keyword>
<dbReference type="AlphaFoldDB" id="A0A934RFQ4"/>
<keyword evidence="2" id="KW-0812">Transmembrane</keyword>
<reference evidence="3" key="1">
    <citation type="submission" date="2021-01" db="EMBL/GenBank/DDBJ databases">
        <title>Modified the classification status of verrucomicrobia.</title>
        <authorList>
            <person name="Feng X."/>
        </authorList>
    </citation>
    <scope>NUCLEOTIDE SEQUENCE</scope>
    <source>
        <strain evidence="3">KCTC 22201</strain>
    </source>
</reference>
<dbReference type="EMBL" id="JAENII010000017">
    <property type="protein sequence ID" value="MBK1828763.1"/>
    <property type="molecule type" value="Genomic_DNA"/>
</dbReference>
<gene>
    <name evidence="3" type="ORF">JIN81_17140</name>
</gene>
<feature type="transmembrane region" description="Helical" evidence="2">
    <location>
        <begin position="279"/>
        <end position="299"/>
    </location>
</feature>
<protein>
    <submittedName>
        <fullName evidence="3">Uncharacterized protein</fullName>
    </submittedName>
</protein>
<organism evidence="3 4">
    <name type="scientific">Haloferula rosea</name>
    <dbReference type="NCBI Taxonomy" id="490093"/>
    <lineage>
        <taxon>Bacteria</taxon>
        <taxon>Pseudomonadati</taxon>
        <taxon>Verrucomicrobiota</taxon>
        <taxon>Verrucomicrobiia</taxon>
        <taxon>Verrucomicrobiales</taxon>
        <taxon>Verrucomicrobiaceae</taxon>
        <taxon>Haloferula</taxon>
    </lineage>
</organism>
<feature type="transmembrane region" description="Helical" evidence="2">
    <location>
        <begin position="80"/>
        <end position="101"/>
    </location>
</feature>
<evidence type="ECO:0000313" key="4">
    <source>
        <dbReference type="Proteomes" id="UP000658278"/>
    </source>
</evidence>
<evidence type="ECO:0000313" key="3">
    <source>
        <dbReference type="EMBL" id="MBK1828763.1"/>
    </source>
</evidence>
<keyword evidence="2" id="KW-1133">Transmembrane helix</keyword>
<proteinExistence type="predicted"/>
<keyword evidence="2" id="KW-0472">Membrane</keyword>
<evidence type="ECO:0000256" key="2">
    <source>
        <dbReference type="SAM" id="Phobius"/>
    </source>
</evidence>
<evidence type="ECO:0000256" key="1">
    <source>
        <dbReference type="SAM" id="MobiDB-lite"/>
    </source>
</evidence>
<feature type="transmembrane region" description="Helical" evidence="2">
    <location>
        <begin position="37"/>
        <end position="60"/>
    </location>
</feature>
<sequence>MVIDDECVEAVIKHDLPDRFGSMLVKEMRQNMRRGSFVIPFLSVHALAVAAVVMEFQTGAQERYSDWVGMLNLNVLINSGPLWIVIALIAAVIMPLGGLVLMGQELEEGNHELLLLTKLSRWKVVRGKFFSLWSLSVLTLFSLLPYVMVRYQIGGVELIRDLACALSVLGLSAIVCAGAIGASSFKGLGARMGAMLLFLASAAGSGAVAIAACGAQTEGAGIFWHLNAFATVACFTMMGLGLARSRLRLVVHAYEVKPSFMVVGLLFFAPFVVGMTTAMTAGFAGLVGLIGMGLVSIYADVTPKAPAWVKAPGANTPGAPPVPTDPTAVPSTAAVPGTPAPVVAVNPPLPSSDPGDFATSEPDKAPNGLSDSARP</sequence>